<sequence>MFKKNLTMEANEIKNSDKLKKLTSLYFRTLKPVNDQTKTNVAQISFLNYAELGYAIVDLLKLCILALEQDAHKTSETNKNGAINVSLILETIVELIPLHEFEFLSEINYLLAGDSTIKD</sequence>
<protein>
    <submittedName>
        <fullName evidence="1">Uncharacterized protein</fullName>
    </submittedName>
</protein>
<reference evidence="2" key="1">
    <citation type="journal article" date="2019" name="Int. J. Syst. Evol. Microbiol.">
        <title>The Global Catalogue of Microorganisms (GCM) 10K type strain sequencing project: providing services to taxonomists for standard genome sequencing and annotation.</title>
        <authorList>
            <consortium name="The Broad Institute Genomics Platform"/>
            <consortium name="The Broad Institute Genome Sequencing Center for Infectious Disease"/>
            <person name="Wu L."/>
            <person name="Ma J."/>
        </authorList>
    </citation>
    <scope>NUCLEOTIDE SEQUENCE [LARGE SCALE GENOMIC DNA]</scope>
    <source>
        <strain evidence="2">JCM 17336</strain>
    </source>
</reference>
<dbReference type="EMBL" id="BAABDT010000001">
    <property type="protein sequence ID" value="GAA3727752.1"/>
    <property type="molecule type" value="Genomic_DNA"/>
</dbReference>
<dbReference type="Proteomes" id="UP001501367">
    <property type="component" value="Unassembled WGS sequence"/>
</dbReference>
<organism evidence="1 2">
    <name type="scientific">Flavobacterium ginsengisoli</name>
    <dbReference type="NCBI Taxonomy" id="871694"/>
    <lineage>
        <taxon>Bacteria</taxon>
        <taxon>Pseudomonadati</taxon>
        <taxon>Bacteroidota</taxon>
        <taxon>Flavobacteriia</taxon>
        <taxon>Flavobacteriales</taxon>
        <taxon>Flavobacteriaceae</taxon>
        <taxon>Flavobacterium</taxon>
    </lineage>
</organism>
<evidence type="ECO:0000313" key="1">
    <source>
        <dbReference type="EMBL" id="GAA3727752.1"/>
    </source>
</evidence>
<name>A0ABP7EYR2_9FLAO</name>
<evidence type="ECO:0000313" key="2">
    <source>
        <dbReference type="Proteomes" id="UP001501367"/>
    </source>
</evidence>
<accession>A0ABP7EYR2</accession>
<keyword evidence="2" id="KW-1185">Reference proteome</keyword>
<gene>
    <name evidence="1" type="ORF">GCM10022422_06970</name>
</gene>
<comment type="caution">
    <text evidence="1">The sequence shown here is derived from an EMBL/GenBank/DDBJ whole genome shotgun (WGS) entry which is preliminary data.</text>
</comment>
<proteinExistence type="predicted"/>